<evidence type="ECO:0000256" key="2">
    <source>
        <dbReference type="ARBA" id="ARBA00024764"/>
    </source>
</evidence>
<proteinExistence type="inferred from homology"/>
<dbReference type="Gene3D" id="1.10.10.10">
    <property type="entry name" value="Winged helix-like DNA-binding domain superfamily/Winged helix DNA-binding domain"/>
    <property type="match status" value="1"/>
</dbReference>
<gene>
    <name evidence="4" type="ORF">LC0644_2147</name>
</gene>
<dbReference type="Pfam" id="PF04297">
    <property type="entry name" value="UPF0122"/>
    <property type="match status" value="1"/>
</dbReference>
<dbReference type="InterPro" id="IPR013324">
    <property type="entry name" value="RNA_pol_sigma_r3/r4-like"/>
</dbReference>
<dbReference type="InterPro" id="IPR036388">
    <property type="entry name" value="WH-like_DNA-bd_sf"/>
</dbReference>
<protein>
    <recommendedName>
        <fullName evidence="3">UPF0122 protein LC0644_2147</fullName>
    </recommendedName>
</protein>
<dbReference type="InterPro" id="IPR054831">
    <property type="entry name" value="UPF0122_fam_protein"/>
</dbReference>
<organism evidence="4 5">
    <name type="scientific">Lacticaseibacillus paracasei NRIC 0644</name>
    <dbReference type="NCBI Taxonomy" id="1435038"/>
    <lineage>
        <taxon>Bacteria</taxon>
        <taxon>Bacillati</taxon>
        <taxon>Bacillota</taxon>
        <taxon>Bacilli</taxon>
        <taxon>Lactobacillales</taxon>
        <taxon>Lactobacillaceae</taxon>
        <taxon>Lacticaseibacillus</taxon>
    </lineage>
</organism>
<dbReference type="SUPFAM" id="SSF88659">
    <property type="entry name" value="Sigma3 and sigma4 domains of RNA polymerase sigma factors"/>
    <property type="match status" value="1"/>
</dbReference>
<evidence type="ECO:0000256" key="1">
    <source>
        <dbReference type="ARBA" id="ARBA00008720"/>
    </source>
</evidence>
<dbReference type="EMBL" id="BAYM01000244">
    <property type="protein sequence ID" value="GAN37558.1"/>
    <property type="molecule type" value="Genomic_DNA"/>
</dbReference>
<dbReference type="InterPro" id="IPR007394">
    <property type="entry name" value="UPF0122"/>
</dbReference>
<comment type="caution">
    <text evidence="4">The sequence shown here is derived from an EMBL/GenBank/DDBJ whole genome shotgun (WGS) entry which is preliminary data.</text>
</comment>
<evidence type="ECO:0000313" key="5">
    <source>
        <dbReference type="Proteomes" id="UP000032552"/>
    </source>
</evidence>
<evidence type="ECO:0000313" key="4">
    <source>
        <dbReference type="EMBL" id="GAN37558.1"/>
    </source>
</evidence>
<reference evidence="5" key="1">
    <citation type="submission" date="2014-05" db="EMBL/GenBank/DDBJ databases">
        <title>Whole genome sequencing of Lactobacillus casei NRIC0644.</title>
        <authorList>
            <person name="Atarashi H."/>
            <person name="Yoshida Y."/>
            <person name="Fujimura S."/>
            <person name="Tanaka N."/>
            <person name="Shiwa Y."/>
            <person name="Yoshikawa H."/>
            <person name="Okada S."/>
            <person name="Nakagawa J."/>
        </authorList>
    </citation>
    <scope>NUCLEOTIDE SEQUENCE [LARGE SCALE GENOMIC DNA]</scope>
    <source>
        <strain evidence="5">NRIC0644</strain>
    </source>
</reference>
<accession>A0A0C9QG76</accession>
<dbReference type="NCBIfam" id="NF001070">
    <property type="entry name" value="PRK00118.1-6"/>
    <property type="match status" value="1"/>
</dbReference>
<dbReference type="Proteomes" id="UP000032552">
    <property type="component" value="Unassembled WGS sequence"/>
</dbReference>
<name>A0A0C9QG76_LACPA</name>
<evidence type="ECO:0000256" key="3">
    <source>
        <dbReference type="HAMAP-Rule" id="MF_00245"/>
    </source>
</evidence>
<dbReference type="NCBIfam" id="NF001068">
    <property type="entry name" value="PRK00118.1-4"/>
    <property type="match status" value="1"/>
</dbReference>
<comment type="similarity">
    <text evidence="1 3">Belongs to the UPF0122 family.</text>
</comment>
<dbReference type="AlphaFoldDB" id="A0A0C9QG76"/>
<dbReference type="HAMAP" id="MF_00245">
    <property type="entry name" value="UPF0122"/>
    <property type="match status" value="1"/>
</dbReference>
<sequence length="114" mass="13334">MMEIEKNYRMNSLFEFYGPLLTDKQHAYLALYYGDDYSLGEIATEFNVSRQAVYDNIRRTEASLEEYEKKLHLFANYQAQNEAVDTLVSYARTHYPDDKALSTLLERVADQTAK</sequence>
<comment type="function">
    <text evidence="2 3">Might take part in the signal recognition particle (SRP) pathway. This is inferred from the conservation of its genetic proximity to ftsY/ffh. May be a regulatory protein.</text>
</comment>
<dbReference type="NCBIfam" id="NF045758">
    <property type="entry name" value="YlxM"/>
    <property type="match status" value="1"/>
</dbReference>
<dbReference type="PANTHER" id="PTHR40083">
    <property type="entry name" value="UPF0122 PROTEIN CBO2450/CLC_2298"/>
    <property type="match status" value="1"/>
</dbReference>
<dbReference type="PANTHER" id="PTHR40083:SF1">
    <property type="entry name" value="UPF0122 PROTEIN YLXM"/>
    <property type="match status" value="1"/>
</dbReference>